<dbReference type="KEGG" id="slan:GV829_03190"/>
<feature type="domain" description="PPIase FKBP-type" evidence="8">
    <location>
        <begin position="52"/>
        <end position="133"/>
    </location>
</feature>
<evidence type="ECO:0000256" key="7">
    <source>
        <dbReference type="SAM" id="SignalP"/>
    </source>
</evidence>
<dbReference type="EC" id="5.2.1.8" evidence="6"/>
<dbReference type="Gene3D" id="3.10.50.40">
    <property type="match status" value="2"/>
</dbReference>
<gene>
    <name evidence="9" type="ORF">GV829_03190</name>
</gene>
<comment type="similarity">
    <text evidence="2 6">Belongs to the FKBP-type PPIase family.</text>
</comment>
<evidence type="ECO:0000256" key="6">
    <source>
        <dbReference type="RuleBase" id="RU003915"/>
    </source>
</evidence>
<dbReference type="AlphaFoldDB" id="A0A6M4AX98"/>
<evidence type="ECO:0000256" key="4">
    <source>
        <dbReference type="ARBA" id="ARBA00023235"/>
    </source>
</evidence>
<dbReference type="GO" id="GO:0003755">
    <property type="term" value="F:peptidyl-prolyl cis-trans isomerase activity"/>
    <property type="evidence" value="ECO:0007669"/>
    <property type="project" value="UniProtKB-UniRule"/>
</dbReference>
<feature type="domain" description="PPIase FKBP-type" evidence="8">
    <location>
        <begin position="163"/>
        <end position="244"/>
    </location>
</feature>
<evidence type="ECO:0000256" key="5">
    <source>
        <dbReference type="PROSITE-ProRule" id="PRU00277"/>
    </source>
</evidence>
<evidence type="ECO:0000259" key="8">
    <source>
        <dbReference type="PROSITE" id="PS50059"/>
    </source>
</evidence>
<proteinExistence type="inferred from homology"/>
<evidence type="ECO:0000256" key="3">
    <source>
        <dbReference type="ARBA" id="ARBA00023110"/>
    </source>
</evidence>
<reference evidence="9 10" key="1">
    <citation type="submission" date="2020-01" db="EMBL/GenBank/DDBJ databases">
        <title>Sphingomonas sp. strain CSW-10.</title>
        <authorList>
            <person name="Chen W.-M."/>
        </authorList>
    </citation>
    <scope>NUCLEOTIDE SEQUENCE [LARGE SCALE GENOMIC DNA]</scope>
    <source>
        <strain evidence="9 10">CSW-10</strain>
    </source>
</reference>
<feature type="chain" id="PRO_5026787580" description="Peptidyl-prolyl cis-trans isomerase" evidence="7">
    <location>
        <begin position="25"/>
        <end position="260"/>
    </location>
</feature>
<dbReference type="InterPro" id="IPR046357">
    <property type="entry name" value="PPIase_dom_sf"/>
</dbReference>
<protein>
    <recommendedName>
        <fullName evidence="6">Peptidyl-prolyl cis-trans isomerase</fullName>
        <ecNumber evidence="6">5.2.1.8</ecNumber>
    </recommendedName>
</protein>
<organism evidence="9 10">
    <name type="scientific">Sphingomonas lacunae</name>
    <dbReference type="NCBI Taxonomy" id="2698828"/>
    <lineage>
        <taxon>Bacteria</taxon>
        <taxon>Pseudomonadati</taxon>
        <taxon>Pseudomonadota</taxon>
        <taxon>Alphaproteobacteria</taxon>
        <taxon>Sphingomonadales</taxon>
        <taxon>Sphingomonadaceae</taxon>
        <taxon>Sphingomonas</taxon>
    </lineage>
</organism>
<evidence type="ECO:0000313" key="9">
    <source>
        <dbReference type="EMBL" id="QJQ31571.1"/>
    </source>
</evidence>
<evidence type="ECO:0000256" key="1">
    <source>
        <dbReference type="ARBA" id="ARBA00000971"/>
    </source>
</evidence>
<dbReference type="RefSeq" id="WP_169943791.1">
    <property type="nucleotide sequence ID" value="NZ_CP053015.1"/>
</dbReference>
<dbReference type="InterPro" id="IPR001179">
    <property type="entry name" value="PPIase_FKBP_dom"/>
</dbReference>
<comment type="catalytic activity">
    <reaction evidence="1 5 6">
        <text>[protein]-peptidylproline (omega=180) = [protein]-peptidylproline (omega=0)</text>
        <dbReference type="Rhea" id="RHEA:16237"/>
        <dbReference type="Rhea" id="RHEA-COMP:10747"/>
        <dbReference type="Rhea" id="RHEA-COMP:10748"/>
        <dbReference type="ChEBI" id="CHEBI:83833"/>
        <dbReference type="ChEBI" id="CHEBI:83834"/>
        <dbReference type="EC" id="5.2.1.8"/>
    </reaction>
</comment>
<keyword evidence="3 5" id="KW-0697">Rotamase</keyword>
<dbReference type="PROSITE" id="PS50059">
    <property type="entry name" value="FKBP_PPIASE"/>
    <property type="match status" value="2"/>
</dbReference>
<dbReference type="PANTHER" id="PTHR43811">
    <property type="entry name" value="FKBP-TYPE PEPTIDYL-PROLYL CIS-TRANS ISOMERASE FKPA"/>
    <property type="match status" value="1"/>
</dbReference>
<keyword evidence="7" id="KW-0732">Signal</keyword>
<name>A0A6M4AX98_9SPHN</name>
<accession>A0A6M4AX98</accession>
<evidence type="ECO:0000256" key="2">
    <source>
        <dbReference type="ARBA" id="ARBA00006577"/>
    </source>
</evidence>
<dbReference type="Proteomes" id="UP000503018">
    <property type="component" value="Chromosome"/>
</dbReference>
<evidence type="ECO:0000313" key="10">
    <source>
        <dbReference type="Proteomes" id="UP000503018"/>
    </source>
</evidence>
<dbReference type="Pfam" id="PF00254">
    <property type="entry name" value="FKBP_C"/>
    <property type="match status" value="2"/>
</dbReference>
<sequence>MILRFLRVILAVALAALATVPAIAQTASVEGAPAQIRLETLRAGAGGSPADTDVVIVNYEGRLLDGTVFDSNPRAPLPVNGLIPGFTEGLKRMQKGGQYRLTIPAALGYGSTAQGPIPANSDLVFTVELIDFGPVSTVRQMLGLPTITLETLTAGSGRNPADGDIVLINYEGQLPDGTVFDANRGVALTVAGMIPGFLDGLKQMQPGGRYRLMIPASLAYGERGGGPIPPNTDLRFDVELIAVRSMEEIARMMTPVGPPR</sequence>
<keyword evidence="10" id="KW-1185">Reference proteome</keyword>
<dbReference type="PANTHER" id="PTHR43811:SF19">
    <property type="entry name" value="39 KDA FK506-BINDING NUCLEAR PROTEIN"/>
    <property type="match status" value="1"/>
</dbReference>
<dbReference type="SUPFAM" id="SSF54534">
    <property type="entry name" value="FKBP-like"/>
    <property type="match status" value="2"/>
</dbReference>
<dbReference type="EMBL" id="CP053015">
    <property type="protein sequence ID" value="QJQ31571.1"/>
    <property type="molecule type" value="Genomic_DNA"/>
</dbReference>
<keyword evidence="4 5" id="KW-0413">Isomerase</keyword>
<feature type="signal peptide" evidence="7">
    <location>
        <begin position="1"/>
        <end position="24"/>
    </location>
</feature>